<gene>
    <name evidence="1" type="ORF">SAMN06265348_12616</name>
</gene>
<sequence length="325" mass="37838">MNILYIMGNGFDINIGMKTKYMDFYNFYKTVPSNNNLIIGLKKEIATNIKNWSDLELAFGKYTPILKNSDDFDNVRDDIVENFCDYLTEQEKMLELNKLDRNVFYGDLSNPEQYLTKDDEVKLNLYKNSFGASTWKINIITFNYTRVIERMLEDTFQNILIGSHQNGKVRLENIQHIHGYTNDRTIFGVNDLSQVGNSEFHMNEEVLEALIKPGSNEALGHNVDKTCETRIREANVICIFGSSLGDTDNHWWKLVGEQLRRKIMVVIFQKGEEVKPRSAHKGARHKRNLAKMFLDKTDLDDSEKQQFIKHIYVGWNTHIFSLLKT</sequence>
<dbReference type="OrthoDB" id="5903604at2"/>
<keyword evidence="2" id="KW-1185">Reference proteome</keyword>
<protein>
    <submittedName>
        <fullName evidence="1">Bacteriophage abortive infection AbiH</fullName>
    </submittedName>
</protein>
<evidence type="ECO:0000313" key="1">
    <source>
        <dbReference type="EMBL" id="SMO99755.1"/>
    </source>
</evidence>
<proteinExistence type="predicted"/>
<dbReference type="EMBL" id="FXTN01000026">
    <property type="protein sequence ID" value="SMO99755.1"/>
    <property type="molecule type" value="Genomic_DNA"/>
</dbReference>
<dbReference type="Pfam" id="PF14253">
    <property type="entry name" value="AbiH"/>
    <property type="match status" value="1"/>
</dbReference>
<accession>A0A521FU45</accession>
<dbReference type="RefSeq" id="WP_142531382.1">
    <property type="nucleotide sequence ID" value="NZ_CBCSJO010000023.1"/>
</dbReference>
<organism evidence="1 2">
    <name type="scientific">Pedobacter westerhofensis</name>
    <dbReference type="NCBI Taxonomy" id="425512"/>
    <lineage>
        <taxon>Bacteria</taxon>
        <taxon>Pseudomonadati</taxon>
        <taxon>Bacteroidota</taxon>
        <taxon>Sphingobacteriia</taxon>
        <taxon>Sphingobacteriales</taxon>
        <taxon>Sphingobacteriaceae</taxon>
        <taxon>Pedobacter</taxon>
    </lineage>
</organism>
<reference evidence="1 2" key="1">
    <citation type="submission" date="2017-05" db="EMBL/GenBank/DDBJ databases">
        <authorList>
            <person name="Varghese N."/>
            <person name="Submissions S."/>
        </authorList>
    </citation>
    <scope>NUCLEOTIDE SEQUENCE [LARGE SCALE GENOMIC DNA]</scope>
    <source>
        <strain evidence="1 2">DSM 19036</strain>
    </source>
</reference>
<dbReference type="Proteomes" id="UP000320300">
    <property type="component" value="Unassembled WGS sequence"/>
</dbReference>
<dbReference type="InterPro" id="IPR025935">
    <property type="entry name" value="AbiH"/>
</dbReference>
<evidence type="ECO:0000313" key="2">
    <source>
        <dbReference type="Proteomes" id="UP000320300"/>
    </source>
</evidence>
<name>A0A521FU45_9SPHI</name>
<dbReference type="AlphaFoldDB" id="A0A521FU45"/>